<dbReference type="EMBL" id="SYUV01000002">
    <property type="protein sequence ID" value="TKF37256.1"/>
    <property type="molecule type" value="Genomic_DNA"/>
</dbReference>
<evidence type="ECO:0000313" key="1">
    <source>
        <dbReference type="EMBL" id="TKF37256.1"/>
    </source>
</evidence>
<gene>
    <name evidence="1" type="ORF">FCV50_00820</name>
</gene>
<organism evidence="1 2">
    <name type="scientific">Vibrio kanaloae</name>
    <dbReference type="NCBI Taxonomy" id="170673"/>
    <lineage>
        <taxon>Bacteria</taxon>
        <taxon>Pseudomonadati</taxon>
        <taxon>Pseudomonadota</taxon>
        <taxon>Gammaproteobacteria</taxon>
        <taxon>Vibrionales</taxon>
        <taxon>Vibrionaceae</taxon>
        <taxon>Vibrio</taxon>
    </lineage>
</organism>
<reference evidence="1 2" key="1">
    <citation type="submission" date="2019-04" db="EMBL/GenBank/DDBJ databases">
        <title>A reverse ecology approach based on a biological definition of microbial populations.</title>
        <authorList>
            <person name="Arevalo P."/>
            <person name="Vaninsberghe D."/>
            <person name="Elsherbini J."/>
            <person name="Gore J."/>
            <person name="Polz M."/>
        </authorList>
    </citation>
    <scope>NUCLEOTIDE SEQUENCE [LARGE SCALE GENOMIC DNA]</scope>
    <source>
        <strain evidence="1 2">10N.261.46.F4</strain>
    </source>
</reference>
<comment type="caution">
    <text evidence="1">The sequence shown here is derived from an EMBL/GenBank/DDBJ whole genome shotgun (WGS) entry which is preliminary data.</text>
</comment>
<protein>
    <submittedName>
        <fullName evidence="1">Uncharacterized protein</fullName>
    </submittedName>
</protein>
<name>A0A4U1YAD0_9VIBR</name>
<accession>A0A4U1YAD0</accession>
<sequence length="60" mass="6945">MYLIFVNRLFVTKEVIPITVSKCSEIAQEKGLRTRRNFLISSYSTIKNHNAVIEIFNKLG</sequence>
<proteinExistence type="predicted"/>
<evidence type="ECO:0000313" key="2">
    <source>
        <dbReference type="Proteomes" id="UP000307574"/>
    </source>
</evidence>
<dbReference type="AlphaFoldDB" id="A0A4U1YAD0"/>
<dbReference type="Proteomes" id="UP000307574">
    <property type="component" value="Unassembled WGS sequence"/>
</dbReference>